<gene>
    <name evidence="1" type="ORF">OKA04_14525</name>
</gene>
<evidence type="ECO:0000313" key="1">
    <source>
        <dbReference type="EMBL" id="MCW1885951.1"/>
    </source>
</evidence>
<organism evidence="1 2">
    <name type="scientific">Luteolibacter flavescens</name>
    <dbReference type="NCBI Taxonomy" id="1859460"/>
    <lineage>
        <taxon>Bacteria</taxon>
        <taxon>Pseudomonadati</taxon>
        <taxon>Verrucomicrobiota</taxon>
        <taxon>Verrucomicrobiia</taxon>
        <taxon>Verrucomicrobiales</taxon>
        <taxon>Verrucomicrobiaceae</taxon>
        <taxon>Luteolibacter</taxon>
    </lineage>
</organism>
<sequence length="83" mass="9512">MNTDPTSNGSCRIAREDCEVGDWIEASHVPEWSTGKLSHVFRRERITISPQEGDMGGMIPARPQEWTFLADRINGRLVWVREQ</sequence>
<dbReference type="Proteomes" id="UP001207930">
    <property type="component" value="Unassembled WGS sequence"/>
</dbReference>
<dbReference type="RefSeq" id="WP_264501908.1">
    <property type="nucleotide sequence ID" value="NZ_JAPDDS010000007.1"/>
</dbReference>
<protein>
    <submittedName>
        <fullName evidence="1">Uncharacterized protein</fullName>
    </submittedName>
</protein>
<name>A0ABT3FRU3_9BACT</name>
<reference evidence="1 2" key="1">
    <citation type="submission" date="2022-10" db="EMBL/GenBank/DDBJ databases">
        <title>Luteolibacter flavescens strain MCCC 1K03193, whole genome shotgun sequencing project.</title>
        <authorList>
            <person name="Zhao G."/>
            <person name="Shen L."/>
        </authorList>
    </citation>
    <scope>NUCLEOTIDE SEQUENCE [LARGE SCALE GENOMIC DNA]</scope>
    <source>
        <strain evidence="1 2">MCCC 1K03193</strain>
    </source>
</reference>
<proteinExistence type="predicted"/>
<evidence type="ECO:0000313" key="2">
    <source>
        <dbReference type="Proteomes" id="UP001207930"/>
    </source>
</evidence>
<comment type="caution">
    <text evidence="1">The sequence shown here is derived from an EMBL/GenBank/DDBJ whole genome shotgun (WGS) entry which is preliminary data.</text>
</comment>
<keyword evidence="2" id="KW-1185">Reference proteome</keyword>
<accession>A0ABT3FRU3</accession>
<dbReference type="EMBL" id="JAPDDS010000007">
    <property type="protein sequence ID" value="MCW1885951.1"/>
    <property type="molecule type" value="Genomic_DNA"/>
</dbReference>